<gene>
    <name evidence="1" type="ORF">C1A40_13835</name>
</gene>
<name>A0A2I7SKL7_9FLAO</name>
<organism evidence="1 2">
    <name type="scientific">Pseudotamlana carrageenivorans</name>
    <dbReference type="NCBI Taxonomy" id="2069432"/>
    <lineage>
        <taxon>Bacteria</taxon>
        <taxon>Pseudomonadati</taxon>
        <taxon>Bacteroidota</taxon>
        <taxon>Flavobacteriia</taxon>
        <taxon>Flavobacteriales</taxon>
        <taxon>Flavobacteriaceae</taxon>
        <taxon>Pseudotamlana</taxon>
    </lineage>
</organism>
<sequence length="60" mass="7130">MSNTYKGLEIPPLNENLAEIQKVHCDEASQCADYCEECLFFDNNLELFSKWFNKKRYYGK</sequence>
<dbReference type="Proteomes" id="UP000236592">
    <property type="component" value="Chromosome"/>
</dbReference>
<dbReference type="AlphaFoldDB" id="A0A2I7SKL7"/>
<evidence type="ECO:0000313" key="2">
    <source>
        <dbReference type="Proteomes" id="UP000236592"/>
    </source>
</evidence>
<reference evidence="2" key="1">
    <citation type="submission" date="2018-01" db="EMBL/GenBank/DDBJ databases">
        <title>Complete genome of Tamlana sp. UJ94.</title>
        <authorList>
            <person name="Jung J."/>
            <person name="Chung D."/>
            <person name="Bae S.S."/>
            <person name="Baek K."/>
        </authorList>
    </citation>
    <scope>NUCLEOTIDE SEQUENCE [LARGE SCALE GENOMIC DNA]</scope>
    <source>
        <strain evidence="2">UJ94</strain>
    </source>
</reference>
<evidence type="ECO:0000313" key="1">
    <source>
        <dbReference type="EMBL" id="AUS06458.1"/>
    </source>
</evidence>
<dbReference type="RefSeq" id="WP_102996409.1">
    <property type="nucleotide sequence ID" value="NZ_CP025938.1"/>
</dbReference>
<dbReference type="KEGG" id="taj:C1A40_13835"/>
<accession>A0A2I7SKL7</accession>
<protein>
    <submittedName>
        <fullName evidence="1">Uncharacterized protein</fullName>
    </submittedName>
</protein>
<keyword evidence="2" id="KW-1185">Reference proteome</keyword>
<dbReference type="EMBL" id="CP025938">
    <property type="protein sequence ID" value="AUS06458.1"/>
    <property type="molecule type" value="Genomic_DNA"/>
</dbReference>
<proteinExistence type="predicted"/>